<feature type="chain" id="PRO_5025386689" evidence="2">
    <location>
        <begin position="20"/>
        <end position="526"/>
    </location>
</feature>
<proteinExistence type="predicted"/>
<accession>A0A6A6IMW8</accession>
<dbReference type="EMBL" id="ML987193">
    <property type="protein sequence ID" value="KAF2250920.1"/>
    <property type="molecule type" value="Genomic_DNA"/>
</dbReference>
<gene>
    <name evidence="3" type="ORF">BU26DRAFT_273578</name>
</gene>
<organism evidence="3 4">
    <name type="scientific">Trematosphaeria pertusa</name>
    <dbReference type="NCBI Taxonomy" id="390896"/>
    <lineage>
        <taxon>Eukaryota</taxon>
        <taxon>Fungi</taxon>
        <taxon>Dikarya</taxon>
        <taxon>Ascomycota</taxon>
        <taxon>Pezizomycotina</taxon>
        <taxon>Dothideomycetes</taxon>
        <taxon>Pleosporomycetidae</taxon>
        <taxon>Pleosporales</taxon>
        <taxon>Massarineae</taxon>
        <taxon>Trematosphaeriaceae</taxon>
        <taxon>Trematosphaeria</taxon>
    </lineage>
</organism>
<name>A0A6A6IMW8_9PLEO</name>
<feature type="region of interest" description="Disordered" evidence="1">
    <location>
        <begin position="26"/>
        <end position="53"/>
    </location>
</feature>
<sequence length="526" mass="57416">MKRNLTLLAGAALVVFSFAAPANVRDRSDGQKLPLDATLDDGFPSTSNQHPDDDMLQAAALGVNTSASLLMRDGNTLEKRLNPITMPPTVRVVMGNDPAGKSLKDFRQHVGLKFGDELRKDIKTGLSALCPWGQTSCPTDGVDPWKIEPIYYTTKNHELASNAHLNLRIIKSSFPEGYFGLREILIDAVAGAYGAISATDQNCYDAWATGEKKHMCNVVDFVGVEIAHWYGRADELQDPGASLFVTLTSSGATKKGKFDCIGSQTPVHNFLDSDKTGDKIADILGAARTSMGRRVDCPHTGVIERGIIPAPVTSLEKRTTNTVHLGIGNEKSHIGVLVGQNLGAAIRHGLDILCPPGQGGFDTCHKDPYLGMTDIARIGHDHGATDNKYSDDASMKMWVTTSYWPADRYEGMREALIQVVSLAFQAYTDNEKNCYDVTLHEKGDGMYRRFQFCNIGEIVLAHVNDIAWLMVKIYFNGKSDDGSLDCEATKVDVFNHLDYDPGARKKIAGILQIPMEELGSTISCET</sequence>
<dbReference type="Proteomes" id="UP000800094">
    <property type="component" value="Unassembled WGS sequence"/>
</dbReference>
<evidence type="ECO:0000313" key="3">
    <source>
        <dbReference type="EMBL" id="KAF2250920.1"/>
    </source>
</evidence>
<dbReference type="AlphaFoldDB" id="A0A6A6IMW8"/>
<protein>
    <submittedName>
        <fullName evidence="3">Uncharacterized protein</fullName>
    </submittedName>
</protein>
<keyword evidence="2" id="KW-0732">Signal</keyword>
<evidence type="ECO:0000256" key="2">
    <source>
        <dbReference type="SAM" id="SignalP"/>
    </source>
</evidence>
<evidence type="ECO:0000256" key="1">
    <source>
        <dbReference type="SAM" id="MobiDB-lite"/>
    </source>
</evidence>
<dbReference type="RefSeq" id="XP_033685924.1">
    <property type="nucleotide sequence ID" value="XM_033821403.1"/>
</dbReference>
<reference evidence="3" key="1">
    <citation type="journal article" date="2020" name="Stud. Mycol.">
        <title>101 Dothideomycetes genomes: a test case for predicting lifestyles and emergence of pathogens.</title>
        <authorList>
            <person name="Haridas S."/>
            <person name="Albert R."/>
            <person name="Binder M."/>
            <person name="Bloem J."/>
            <person name="Labutti K."/>
            <person name="Salamov A."/>
            <person name="Andreopoulos B."/>
            <person name="Baker S."/>
            <person name="Barry K."/>
            <person name="Bills G."/>
            <person name="Bluhm B."/>
            <person name="Cannon C."/>
            <person name="Castanera R."/>
            <person name="Culley D."/>
            <person name="Daum C."/>
            <person name="Ezra D."/>
            <person name="Gonzalez J."/>
            <person name="Henrissat B."/>
            <person name="Kuo A."/>
            <person name="Liang C."/>
            <person name="Lipzen A."/>
            <person name="Lutzoni F."/>
            <person name="Magnuson J."/>
            <person name="Mondo S."/>
            <person name="Nolan M."/>
            <person name="Ohm R."/>
            <person name="Pangilinan J."/>
            <person name="Park H.-J."/>
            <person name="Ramirez L."/>
            <person name="Alfaro M."/>
            <person name="Sun H."/>
            <person name="Tritt A."/>
            <person name="Yoshinaga Y."/>
            <person name="Zwiers L.-H."/>
            <person name="Turgeon B."/>
            <person name="Goodwin S."/>
            <person name="Spatafora J."/>
            <person name="Crous P."/>
            <person name="Grigoriev I."/>
        </authorList>
    </citation>
    <scope>NUCLEOTIDE SEQUENCE</scope>
    <source>
        <strain evidence="3">CBS 122368</strain>
    </source>
</reference>
<keyword evidence="4" id="KW-1185">Reference proteome</keyword>
<feature type="signal peptide" evidence="2">
    <location>
        <begin position="1"/>
        <end position="19"/>
    </location>
</feature>
<dbReference type="GeneID" id="54574733"/>
<evidence type="ECO:0000313" key="4">
    <source>
        <dbReference type="Proteomes" id="UP000800094"/>
    </source>
</evidence>
<dbReference type="OrthoDB" id="3722602at2759"/>